<dbReference type="HAMAP" id="MF_01215">
    <property type="entry name" value="OMPdecase_type2"/>
    <property type="match status" value="1"/>
</dbReference>
<dbReference type="InterPro" id="IPR013785">
    <property type="entry name" value="Aldolase_TIM"/>
</dbReference>
<accession>A0ABS1B7D6</accession>
<keyword evidence="5 7" id="KW-0456">Lyase</keyword>
<dbReference type="SMART" id="SM00934">
    <property type="entry name" value="OMPdecase"/>
    <property type="match status" value="1"/>
</dbReference>
<evidence type="ECO:0000256" key="1">
    <source>
        <dbReference type="ARBA" id="ARBA00004861"/>
    </source>
</evidence>
<evidence type="ECO:0000256" key="5">
    <source>
        <dbReference type="ARBA" id="ARBA00023239"/>
    </source>
</evidence>
<dbReference type="EC" id="4.1.1.23" evidence="7"/>
<comment type="catalytic activity">
    <reaction evidence="6 7">
        <text>orotidine 5'-phosphate + H(+) = UMP + CO2</text>
        <dbReference type="Rhea" id="RHEA:11596"/>
        <dbReference type="ChEBI" id="CHEBI:15378"/>
        <dbReference type="ChEBI" id="CHEBI:16526"/>
        <dbReference type="ChEBI" id="CHEBI:57538"/>
        <dbReference type="ChEBI" id="CHEBI:57865"/>
        <dbReference type="EC" id="4.1.1.23"/>
    </reaction>
</comment>
<evidence type="ECO:0000313" key="10">
    <source>
        <dbReference type="EMBL" id="MBK0329920.1"/>
    </source>
</evidence>
<comment type="similarity">
    <text evidence="2 7">Belongs to the OMP decarboxylase family. Type 2 subfamily.</text>
</comment>
<dbReference type="Gene3D" id="3.20.20.70">
    <property type="entry name" value="Aldolase class I"/>
    <property type="match status" value="1"/>
</dbReference>
<dbReference type="CDD" id="cd04725">
    <property type="entry name" value="OMP_decarboxylase_like"/>
    <property type="match status" value="1"/>
</dbReference>
<evidence type="ECO:0000256" key="8">
    <source>
        <dbReference type="SAM" id="MobiDB-lite"/>
    </source>
</evidence>
<dbReference type="PANTHER" id="PTHR43375:SF1">
    <property type="entry name" value="OROTIDINE 5'-PHOSPHATE DECARBOXYLASE"/>
    <property type="match status" value="1"/>
</dbReference>
<evidence type="ECO:0000313" key="11">
    <source>
        <dbReference type="Proteomes" id="UP000612352"/>
    </source>
</evidence>
<evidence type="ECO:0000256" key="7">
    <source>
        <dbReference type="HAMAP-Rule" id="MF_01215"/>
    </source>
</evidence>
<dbReference type="InterPro" id="IPR011995">
    <property type="entry name" value="OMPdecase_type-2"/>
</dbReference>
<comment type="pathway">
    <text evidence="1 7">Pyrimidine metabolism; UMP biosynthesis via de novo pathway; UMP from orotate: step 2/2.</text>
</comment>
<comment type="caution">
    <text evidence="10">The sequence shown here is derived from an EMBL/GenBank/DDBJ whole genome shotgun (WGS) entry which is preliminary data.</text>
</comment>
<dbReference type="RefSeq" id="WP_200500601.1">
    <property type="nucleotide sequence ID" value="NZ_JAEDAJ010000001.1"/>
</dbReference>
<feature type="domain" description="Orotidine 5'-phosphate decarboxylase" evidence="9">
    <location>
        <begin position="29"/>
        <end position="300"/>
    </location>
</feature>
<sequence>MSGGEARPGPGAAPTFGERLRTAVAARGPLVVGVDPHASLLAQWGLADDADGLRAFARTVLDACAEHACALKPQSAFFERHGSRGIAVLEELLGAARERGVLTILDAKRGDIGSTMGGYADAYLRPGAPLEADAITVSPYLGFGSLAPALELAGAHGKGVFVLALTSNPDGPEVQHARRAQGSAADGAAGGDSDASVARTIAAHAREANLAEIAAAGLDPARAWGSTGLVIGATVGDALRELGIDVAATRAPVLAPGFGAQGAGPEDRAEVFGGAADRVLVSLSRGVLSAGPEPQALATRAEELAAAYAL</sequence>
<reference evidence="10 11" key="1">
    <citation type="submission" date="2020-12" db="EMBL/GenBank/DDBJ databases">
        <title>Brachybacterium sp. MASK1Z-5, whole genome shotgun sequence.</title>
        <authorList>
            <person name="Tuo L."/>
        </authorList>
    </citation>
    <scope>NUCLEOTIDE SEQUENCE [LARGE SCALE GENOMIC DNA]</scope>
    <source>
        <strain evidence="10 11">MASK1Z-5</strain>
    </source>
</reference>
<keyword evidence="3 7" id="KW-0210">Decarboxylase</keyword>
<dbReference type="PROSITE" id="PS00156">
    <property type="entry name" value="OMPDECASE"/>
    <property type="match status" value="1"/>
</dbReference>
<feature type="compositionally biased region" description="Low complexity" evidence="8">
    <location>
        <begin position="180"/>
        <end position="192"/>
    </location>
</feature>
<gene>
    <name evidence="7 10" type="primary">pyrF</name>
    <name evidence="10" type="ORF">I8D64_00675</name>
</gene>
<evidence type="ECO:0000259" key="9">
    <source>
        <dbReference type="SMART" id="SM00934"/>
    </source>
</evidence>
<evidence type="ECO:0000256" key="2">
    <source>
        <dbReference type="ARBA" id="ARBA00008847"/>
    </source>
</evidence>
<feature type="active site" description="Proton donor" evidence="7">
    <location>
        <position position="108"/>
    </location>
</feature>
<evidence type="ECO:0000256" key="4">
    <source>
        <dbReference type="ARBA" id="ARBA00022975"/>
    </source>
</evidence>
<proteinExistence type="inferred from homology"/>
<dbReference type="Pfam" id="PF00215">
    <property type="entry name" value="OMPdecase"/>
    <property type="match status" value="1"/>
</dbReference>
<dbReference type="PANTHER" id="PTHR43375">
    <property type="entry name" value="OROTIDINE 5'-PHOSPHATE DECARBOXYLASE"/>
    <property type="match status" value="1"/>
</dbReference>
<dbReference type="SUPFAM" id="SSF51366">
    <property type="entry name" value="Ribulose-phoshate binding barrel"/>
    <property type="match status" value="1"/>
</dbReference>
<feature type="region of interest" description="Disordered" evidence="8">
    <location>
        <begin position="172"/>
        <end position="192"/>
    </location>
</feature>
<dbReference type="EMBL" id="JAEDAJ010000001">
    <property type="protein sequence ID" value="MBK0329920.1"/>
    <property type="molecule type" value="Genomic_DNA"/>
</dbReference>
<organism evidence="10 11">
    <name type="scientific">Brachybacterium halotolerans</name>
    <dbReference type="NCBI Taxonomy" id="2795215"/>
    <lineage>
        <taxon>Bacteria</taxon>
        <taxon>Bacillati</taxon>
        <taxon>Actinomycetota</taxon>
        <taxon>Actinomycetes</taxon>
        <taxon>Micrococcales</taxon>
        <taxon>Dermabacteraceae</taxon>
        <taxon>Brachybacterium</taxon>
    </lineage>
</organism>
<dbReference type="NCBIfam" id="TIGR02127">
    <property type="entry name" value="pyrF_sub2"/>
    <property type="match status" value="1"/>
</dbReference>
<dbReference type="InterPro" id="IPR011060">
    <property type="entry name" value="RibuloseP-bd_barrel"/>
</dbReference>
<dbReference type="InterPro" id="IPR001754">
    <property type="entry name" value="OMPdeCOase_dom"/>
</dbReference>
<evidence type="ECO:0000256" key="6">
    <source>
        <dbReference type="ARBA" id="ARBA00049157"/>
    </source>
</evidence>
<dbReference type="Proteomes" id="UP000612352">
    <property type="component" value="Unassembled WGS sequence"/>
</dbReference>
<dbReference type="GO" id="GO:0004590">
    <property type="term" value="F:orotidine-5'-phosphate decarboxylase activity"/>
    <property type="evidence" value="ECO:0007669"/>
    <property type="project" value="UniProtKB-EC"/>
</dbReference>
<protein>
    <recommendedName>
        <fullName evidence="7">Orotidine 5'-phosphate decarboxylase</fullName>
        <ecNumber evidence="7">4.1.1.23</ecNumber>
    </recommendedName>
    <alternativeName>
        <fullName evidence="7">OMP decarboxylase</fullName>
        <shortName evidence="7">OMPDCase</shortName>
        <shortName evidence="7">OMPdecase</shortName>
    </alternativeName>
</protein>
<evidence type="ECO:0000256" key="3">
    <source>
        <dbReference type="ARBA" id="ARBA00022793"/>
    </source>
</evidence>
<keyword evidence="11" id="KW-1185">Reference proteome</keyword>
<keyword evidence="4 7" id="KW-0665">Pyrimidine biosynthesis</keyword>
<dbReference type="InterPro" id="IPR018089">
    <property type="entry name" value="OMPdecase_AS"/>
</dbReference>
<name>A0ABS1B7D6_9MICO</name>